<dbReference type="AlphaFoldDB" id="A0A086L1K6"/>
<evidence type="ECO:0000313" key="1">
    <source>
        <dbReference type="EMBL" id="KFG50524.1"/>
    </source>
</evidence>
<dbReference type="Proteomes" id="UP000028838">
    <property type="component" value="Unassembled WGS sequence"/>
</dbReference>
<sequence length="219" mass="23907">MKGTTTGVCSQTQVEDVTRASLKTLPELLQQRGASDNKDFPLTLWSSNIQSHDLGVVSNGCSSDFVTAKLLSISLHGVPIASEVTLLPPSLELQLLPSLVHFERLLVVNNASCPAPFQLAPINRFVEVYPDKKEKRAGVGNSDMRIAAQSKGFSGFSTHDNDNEGPHSPSSCLSHGFASHKRVREGLLLVDMDEIENITRLGWETVSNVRRVHVTSFTE</sequence>
<protein>
    <submittedName>
        <fullName evidence="1">Uncharacterized protein</fullName>
    </submittedName>
</protein>
<evidence type="ECO:0000313" key="2">
    <source>
        <dbReference type="Proteomes" id="UP000028838"/>
    </source>
</evidence>
<gene>
    <name evidence="1" type="ORF">TGFOU_357890</name>
</gene>
<name>A0A086L1K6_TOXGO</name>
<accession>A0A086L1K6</accession>
<dbReference type="EMBL" id="AEYH02001429">
    <property type="protein sequence ID" value="KFG50524.1"/>
    <property type="molecule type" value="Genomic_DNA"/>
</dbReference>
<reference evidence="1 2" key="1">
    <citation type="submission" date="2014-07" db="EMBL/GenBank/DDBJ databases">
        <authorList>
            <person name="Sibley D."/>
            <person name="Venepally P."/>
            <person name="Karamycheva S."/>
            <person name="Hadjithomas M."/>
            <person name="Khan A."/>
            <person name="Brunk B."/>
            <person name="Roos D."/>
            <person name="Caler E."/>
            <person name="Lorenzi H."/>
        </authorList>
    </citation>
    <scope>NUCLEOTIDE SEQUENCE [LARGE SCALE GENOMIC DNA]</scope>
    <source>
        <strain evidence="1 2">FOU</strain>
    </source>
</reference>
<comment type="caution">
    <text evidence="1">The sequence shown here is derived from an EMBL/GenBank/DDBJ whole genome shotgun (WGS) entry which is preliminary data.</text>
</comment>
<dbReference type="VEuPathDB" id="ToxoDB:TGFOU_357890"/>
<proteinExistence type="predicted"/>
<organism evidence="1 2">
    <name type="scientific">Toxoplasma gondii FOU</name>
    <dbReference type="NCBI Taxonomy" id="943167"/>
    <lineage>
        <taxon>Eukaryota</taxon>
        <taxon>Sar</taxon>
        <taxon>Alveolata</taxon>
        <taxon>Apicomplexa</taxon>
        <taxon>Conoidasida</taxon>
        <taxon>Coccidia</taxon>
        <taxon>Eucoccidiorida</taxon>
        <taxon>Eimeriorina</taxon>
        <taxon>Sarcocystidae</taxon>
        <taxon>Toxoplasma</taxon>
    </lineage>
</organism>